<name>A0AAV7LCC0_PLEWA</name>
<sequence>MIGELRDLWSKPASSKLDGNTRKGKSECEGWFDKELVRAKRDVSLALVRHHDSSASEEKFEEHRRDYKCLLTTKKRLYQNKLWAELRATAANHNTRKFWELEPRVGNGAANVVETCIGPTAWVHYFSTLYRTSVSDSLASRQMQDALFIIPSEIRILIPEVLRALGTRKRNKDPGPDLVPVDVYHKAPHY</sequence>
<dbReference type="AlphaFoldDB" id="A0AAV7LCC0"/>
<comment type="caution">
    <text evidence="1">The sequence shown here is derived from an EMBL/GenBank/DDBJ whole genome shotgun (WGS) entry which is preliminary data.</text>
</comment>
<accession>A0AAV7LCC0</accession>
<evidence type="ECO:0000313" key="1">
    <source>
        <dbReference type="EMBL" id="KAJ1088184.1"/>
    </source>
</evidence>
<proteinExistence type="predicted"/>
<evidence type="ECO:0008006" key="3">
    <source>
        <dbReference type="Google" id="ProtNLM"/>
    </source>
</evidence>
<reference evidence="1" key="1">
    <citation type="journal article" date="2022" name="bioRxiv">
        <title>Sequencing and chromosome-scale assembly of the giantPleurodeles waltlgenome.</title>
        <authorList>
            <person name="Brown T."/>
            <person name="Elewa A."/>
            <person name="Iarovenko S."/>
            <person name="Subramanian E."/>
            <person name="Araus A.J."/>
            <person name="Petzold A."/>
            <person name="Susuki M."/>
            <person name="Suzuki K.-i.T."/>
            <person name="Hayashi T."/>
            <person name="Toyoda A."/>
            <person name="Oliveira C."/>
            <person name="Osipova E."/>
            <person name="Leigh N.D."/>
            <person name="Simon A."/>
            <person name="Yun M.H."/>
        </authorList>
    </citation>
    <scope>NUCLEOTIDE SEQUENCE</scope>
    <source>
        <strain evidence="1">20211129_DDA</strain>
        <tissue evidence="1">Liver</tissue>
    </source>
</reference>
<protein>
    <recommendedName>
        <fullName evidence="3">Reverse transcriptase</fullName>
    </recommendedName>
</protein>
<dbReference type="EMBL" id="JANPWB010000015">
    <property type="protein sequence ID" value="KAJ1088184.1"/>
    <property type="molecule type" value="Genomic_DNA"/>
</dbReference>
<keyword evidence="2" id="KW-1185">Reference proteome</keyword>
<gene>
    <name evidence="1" type="ORF">NDU88_001343</name>
</gene>
<evidence type="ECO:0000313" key="2">
    <source>
        <dbReference type="Proteomes" id="UP001066276"/>
    </source>
</evidence>
<organism evidence="1 2">
    <name type="scientific">Pleurodeles waltl</name>
    <name type="common">Iberian ribbed newt</name>
    <dbReference type="NCBI Taxonomy" id="8319"/>
    <lineage>
        <taxon>Eukaryota</taxon>
        <taxon>Metazoa</taxon>
        <taxon>Chordata</taxon>
        <taxon>Craniata</taxon>
        <taxon>Vertebrata</taxon>
        <taxon>Euteleostomi</taxon>
        <taxon>Amphibia</taxon>
        <taxon>Batrachia</taxon>
        <taxon>Caudata</taxon>
        <taxon>Salamandroidea</taxon>
        <taxon>Salamandridae</taxon>
        <taxon>Pleurodelinae</taxon>
        <taxon>Pleurodeles</taxon>
    </lineage>
</organism>
<dbReference type="Proteomes" id="UP001066276">
    <property type="component" value="Chromosome 11"/>
</dbReference>